<evidence type="ECO:0000259" key="3">
    <source>
        <dbReference type="Pfam" id="PF16509"/>
    </source>
</evidence>
<geneLocation type="plasmid" evidence="4">
    <name>pPO27</name>
</geneLocation>
<keyword evidence="4" id="KW-0614">Plasmid</keyword>
<keyword evidence="2" id="KW-0804">Transcription</keyword>
<keyword evidence="1" id="KW-0805">Transcription regulation</keyword>
<protein>
    <submittedName>
        <fullName evidence="4">TrfB transcriptional repressor protein</fullName>
    </submittedName>
</protein>
<name>A0A2Z6IT82_9BURK</name>
<gene>
    <name evidence="4" type="primary">trfB</name>
</gene>
<organism evidence="4">
    <name type="scientific">Burkholderia sp. TGCL-27</name>
    <dbReference type="NCBI Taxonomy" id="1699189"/>
    <lineage>
        <taxon>Bacteria</taxon>
        <taxon>Pseudomonadati</taxon>
        <taxon>Pseudomonadota</taxon>
        <taxon>Betaproteobacteria</taxon>
        <taxon>Burkholderiales</taxon>
        <taxon>Burkholderiaceae</taxon>
        <taxon>Burkholderia</taxon>
    </lineage>
</organism>
<dbReference type="AlphaFoldDB" id="A0A2Z6IT82"/>
<reference evidence="4" key="1">
    <citation type="submission" date="2014-04" db="EMBL/GenBank/DDBJ databases">
        <authorList>
            <person name="Xu Y.W."/>
            <person name="Yang Q."/>
        </authorList>
    </citation>
    <scope>NUCLEOTIDE SEQUENCE</scope>
    <source>
        <strain evidence="4">TGCL_27</strain>
    </source>
</reference>
<dbReference type="EMBL" id="CCEI010000003">
    <property type="protein sequence ID" value="CDS81792.1"/>
    <property type="molecule type" value="Genomic_DNA"/>
</dbReference>
<accession>A0A2Z6IT82</accession>
<dbReference type="Gene3D" id="1.10.10.2690">
    <property type="match status" value="1"/>
</dbReference>
<dbReference type="InterPro" id="IPR053721">
    <property type="entry name" value="Fimbrial_Adhesin_Reg"/>
</dbReference>
<proteinExistence type="predicted"/>
<feature type="domain" description="TrfB transcriptional repressor protein" evidence="3">
    <location>
        <begin position="13"/>
        <end position="94"/>
    </location>
</feature>
<evidence type="ECO:0000313" key="4">
    <source>
        <dbReference type="EMBL" id="CDS81792.1"/>
    </source>
</evidence>
<dbReference type="InterPro" id="IPR032428">
    <property type="entry name" value="TrfB"/>
</dbReference>
<sequence length="110" mass="12150">MEFIWVFSMKKRLTEAQFQAAIKGLEIGQQTIDIARGVLVDGRPQAEFVASLGLTKGAVSQAVSRVWAVAGEVLPQGFERVTAVLPEHQAFIVKRWEADAKGKRKQEPNS</sequence>
<reference evidence="4" key="2">
    <citation type="submission" date="2018-06" db="EMBL/GenBank/DDBJ databases">
        <title>Genetic characterization of 2,4-dichlorophenoxyacetic acid degradative plasmids in agricultural soils of the Mekong delta, Vietnam.</title>
        <authorList>
            <person name="Nguyen T.P.O."/>
            <person name="De Mot R."/>
            <person name="Springael D."/>
        </authorList>
    </citation>
    <scope>NUCLEOTIDE SEQUENCE</scope>
    <source>
        <strain evidence="4">TGCL_27</strain>
    </source>
</reference>
<dbReference type="Pfam" id="PF16509">
    <property type="entry name" value="KORA"/>
    <property type="match status" value="1"/>
</dbReference>
<evidence type="ECO:0000256" key="2">
    <source>
        <dbReference type="ARBA" id="ARBA00023163"/>
    </source>
</evidence>
<evidence type="ECO:0000256" key="1">
    <source>
        <dbReference type="ARBA" id="ARBA00023015"/>
    </source>
</evidence>